<dbReference type="GeneID" id="19320707"/>
<name>A0A061H0S1_9BASI</name>
<feature type="compositionally biased region" description="Basic residues" evidence="1">
    <location>
        <begin position="531"/>
        <end position="544"/>
    </location>
</feature>
<gene>
    <name evidence="3" type="ORF">PFL1_06635</name>
</gene>
<dbReference type="InterPro" id="IPR027417">
    <property type="entry name" value="P-loop_NTPase"/>
</dbReference>
<feature type="compositionally biased region" description="Low complexity" evidence="1">
    <location>
        <begin position="597"/>
        <end position="628"/>
    </location>
</feature>
<dbReference type="PANTHER" id="PTHR23389:SF21">
    <property type="entry name" value="ATPASE FAMILY AAA DOMAIN-CONTAINING PROTEIN 5"/>
    <property type="match status" value="1"/>
</dbReference>
<feature type="domain" description="AAA+ ATPase" evidence="2">
    <location>
        <begin position="639"/>
        <end position="800"/>
    </location>
</feature>
<feature type="compositionally biased region" description="Pro residues" evidence="1">
    <location>
        <begin position="84"/>
        <end position="99"/>
    </location>
</feature>
<dbReference type="Gene3D" id="3.40.50.300">
    <property type="entry name" value="P-loop containing nucleotide triphosphate hydrolases"/>
    <property type="match status" value="1"/>
</dbReference>
<feature type="compositionally biased region" description="Acidic residues" evidence="1">
    <location>
        <begin position="187"/>
        <end position="197"/>
    </location>
</feature>
<feature type="region of interest" description="Disordered" evidence="1">
    <location>
        <begin position="491"/>
        <end position="556"/>
    </location>
</feature>
<feature type="region of interest" description="Disordered" evidence="1">
    <location>
        <begin position="145"/>
        <end position="315"/>
    </location>
</feature>
<evidence type="ECO:0000313" key="4">
    <source>
        <dbReference type="Proteomes" id="UP000053664"/>
    </source>
</evidence>
<feature type="region of interest" description="Disordered" evidence="1">
    <location>
        <begin position="1"/>
        <end position="128"/>
    </location>
</feature>
<dbReference type="KEGG" id="pfp:PFL1_06635"/>
<feature type="compositionally biased region" description="Pro residues" evidence="1">
    <location>
        <begin position="23"/>
        <end position="36"/>
    </location>
</feature>
<feature type="region of interest" description="Disordered" evidence="1">
    <location>
        <begin position="696"/>
        <end position="738"/>
    </location>
</feature>
<dbReference type="RefSeq" id="XP_007882372.1">
    <property type="nucleotide sequence ID" value="XM_007884181.1"/>
</dbReference>
<feature type="compositionally biased region" description="Pro residues" evidence="1">
    <location>
        <begin position="281"/>
        <end position="292"/>
    </location>
</feature>
<dbReference type="OrthoDB" id="9996895at2759"/>
<feature type="compositionally biased region" description="Basic and acidic residues" evidence="1">
    <location>
        <begin position="215"/>
        <end position="225"/>
    </location>
</feature>
<evidence type="ECO:0000259" key="2">
    <source>
        <dbReference type="SMART" id="SM00382"/>
    </source>
</evidence>
<proteinExistence type="predicted"/>
<feature type="region of interest" description="Disordered" evidence="1">
    <location>
        <begin position="595"/>
        <end position="629"/>
    </location>
</feature>
<dbReference type="InterPro" id="IPR003593">
    <property type="entry name" value="AAA+_ATPase"/>
</dbReference>
<dbReference type="SMART" id="SM00382">
    <property type="entry name" value="AAA"/>
    <property type="match status" value="1"/>
</dbReference>
<evidence type="ECO:0000256" key="1">
    <source>
        <dbReference type="SAM" id="MobiDB-lite"/>
    </source>
</evidence>
<feature type="compositionally biased region" description="Low complexity" evidence="1">
    <location>
        <begin position="491"/>
        <end position="509"/>
    </location>
</feature>
<dbReference type="EMBL" id="KE361650">
    <property type="protein sequence ID" value="EPQ25768.1"/>
    <property type="molecule type" value="Genomic_DNA"/>
</dbReference>
<reference evidence="3 4" key="1">
    <citation type="journal article" date="2013" name="Plant Cell">
        <title>The transition from a phytopathogenic smut ancestor to an anamorphic biocontrol agent deciphered by comparative whole-genome analysis.</title>
        <authorList>
            <person name="Lefebvre F."/>
            <person name="Joly D.L."/>
            <person name="Labbe C."/>
            <person name="Teichmann B."/>
            <person name="Linning R."/>
            <person name="Belzile F."/>
            <person name="Bakkeren G."/>
            <person name="Belanger R.R."/>
        </authorList>
    </citation>
    <scope>NUCLEOTIDE SEQUENCE [LARGE SCALE GENOMIC DNA]</scope>
    <source>
        <strain evidence="3 4">PF-1</strain>
    </source>
</reference>
<organism evidence="3 4">
    <name type="scientific">Pseudozyma flocculosa PF-1</name>
    <dbReference type="NCBI Taxonomy" id="1277687"/>
    <lineage>
        <taxon>Eukaryota</taxon>
        <taxon>Fungi</taxon>
        <taxon>Dikarya</taxon>
        <taxon>Basidiomycota</taxon>
        <taxon>Ustilaginomycotina</taxon>
        <taxon>Ustilaginomycetes</taxon>
        <taxon>Ustilaginales</taxon>
        <taxon>Ustilaginaceae</taxon>
        <taxon>Pseudozyma</taxon>
    </lineage>
</organism>
<dbReference type="PANTHER" id="PTHR23389">
    <property type="entry name" value="CHROMOSOME TRANSMISSION FIDELITY FACTOR 18"/>
    <property type="match status" value="1"/>
</dbReference>
<feature type="compositionally biased region" description="Low complexity" evidence="1">
    <location>
        <begin position="105"/>
        <end position="118"/>
    </location>
</feature>
<dbReference type="HOGENOM" id="CLU_299994_0_0_1"/>
<dbReference type="AlphaFoldDB" id="A0A061H0S1"/>
<dbReference type="GO" id="GO:0005634">
    <property type="term" value="C:nucleus"/>
    <property type="evidence" value="ECO:0007669"/>
    <property type="project" value="TreeGrafter"/>
</dbReference>
<protein>
    <recommendedName>
        <fullName evidence="2">AAA+ ATPase domain-containing protein</fullName>
    </recommendedName>
</protein>
<dbReference type="GO" id="GO:0003677">
    <property type="term" value="F:DNA binding"/>
    <property type="evidence" value="ECO:0007669"/>
    <property type="project" value="TreeGrafter"/>
</dbReference>
<feature type="region of interest" description="Disordered" evidence="1">
    <location>
        <begin position="348"/>
        <end position="383"/>
    </location>
</feature>
<feature type="compositionally biased region" description="Basic and acidic residues" evidence="1">
    <location>
        <begin position="360"/>
        <end position="371"/>
    </location>
</feature>
<feature type="compositionally biased region" description="Basic and acidic residues" evidence="1">
    <location>
        <begin position="235"/>
        <end position="250"/>
    </location>
</feature>
<dbReference type="SUPFAM" id="SSF52540">
    <property type="entry name" value="P-loop containing nucleoside triphosphate hydrolases"/>
    <property type="match status" value="1"/>
</dbReference>
<accession>A0A061H0S1</accession>
<evidence type="ECO:0000313" key="3">
    <source>
        <dbReference type="EMBL" id="EPQ25768.1"/>
    </source>
</evidence>
<dbReference type="eggNOG" id="KOG1968">
    <property type="taxonomic scope" value="Eukaryota"/>
</dbReference>
<sequence>MKQATLPFGGRDPPPSQIQHLPDNPPSSLPTTPPPANASGDAGTQSWPSTPPPSVAPASNKDQLAAHLKENGGVDPSSLHPLFRPKPQPQPQTQPQPAEPDPDADQSSTPGPSRPTRSSRAKAPVSYREDLKAVLRADAKLEASLLKDQAEVGKPKRKRPSRPGSASASSLVDPAVAVTPKQNGDIPELDGDDDGGDIEIVHSNMAGPSPAFAADKPKRSDRLSLDVRGTISTKPDVKPHPFFAMRDKAQRPPPPAAAATPASETDDEMPQLVSKGKAKARPPPAPLPPMRQEPPRWSLFAQKGGSACSGSAARNVRSKAPLEAAWPGRGEAHVRNLWPPEEQALQWAKQKAAAYTSDSESSRKARQERRTAGGQTMPDVPLASRIARQRIPINGTHRTTRHCPAASSAEAVRRQIDLSAWASADGSLPSSFQHLLDLVDRHTDRRPARTSQHLLNDAFRPQTASECLGNESSATYMRDWLRALLVTAPGPATGASSSSGTVSAAQARADASRAKSKRRKLADRASGPRMIQKRVDKKRRRARRIGSDDDEGGSEMADFIVDDSEEEEAWFDQFRRGGSASTAGETTEDEVAALAMSQGSASAPTTQSQSQSQAQAQAQLQPNPGAAPVQPTFASAAHLTNCLLLSGPSGSGKTAAVYACAAELGYEVFELFPGMGRRSGKDLHSAVGDLGRNHMVSSGGTGGGATWRKGAPAPAPASAKASASEDALDGPGDARKGTSPAVRQSLILVEEADVLYEDDKGFWTAIVELIAESRRPVIVTCNDAAMIPASDLPIQEHLAFQRVDASTASVYLRLLAAASRGVLLDEASAAEVLRESRDLAAPLCADAFARYPRADGPVHPEMLEQWDEVVRERADGKCEQRVDLRQAINQLSLALSVVQPGSGAEPEPEPNLTPVAVLVPAPSMGSSTGGELSDIAQLRLEARRYDPLSYVHAMQWDEDPEAYGQPPHLTTAEQQLAPHMRQLFSQPLAVPPHRPGSFRYMPDFASTVIGLVGGAGIEAGSGWELEQKRAKTSHAIATLTRLLHPAPTSTAQSTATVLDYAPAIRAMSTWDDAEQAAHIAAATAAAADGEGGRSTRNSTRFLTAFGSGRGGEYVRWLPFGPLETRAVAVSGGRAFARDSM</sequence>
<dbReference type="Proteomes" id="UP000053664">
    <property type="component" value="Unassembled WGS sequence"/>
</dbReference>